<gene>
    <name evidence="1" type="ORF">M7I_2444</name>
</gene>
<dbReference type="AlphaFoldDB" id="H0EIS8"/>
<reference evidence="1 2" key="1">
    <citation type="journal article" date="2012" name="Eukaryot. Cell">
        <title>Genome sequence of the fungus Glarea lozoyensis: the first genome sequence of a species from the Helotiaceae family.</title>
        <authorList>
            <person name="Youssar L."/>
            <person name="Gruening B.A."/>
            <person name="Erxleben A."/>
            <person name="Guenther S."/>
            <person name="Huettel W."/>
        </authorList>
    </citation>
    <scope>NUCLEOTIDE SEQUENCE [LARGE SCALE GENOMIC DNA]</scope>
    <source>
        <strain evidence="2">ATCC 74030 / MF5533</strain>
    </source>
</reference>
<protein>
    <submittedName>
        <fullName evidence="1">Uncharacterized protein</fullName>
    </submittedName>
</protein>
<name>H0EIS8_GLAL7</name>
<proteinExistence type="predicted"/>
<organism evidence="1 2">
    <name type="scientific">Glarea lozoyensis (strain ATCC 74030 / MF5533)</name>
    <dbReference type="NCBI Taxonomy" id="1104152"/>
    <lineage>
        <taxon>Eukaryota</taxon>
        <taxon>Fungi</taxon>
        <taxon>Dikarya</taxon>
        <taxon>Ascomycota</taxon>
        <taxon>Pezizomycotina</taxon>
        <taxon>Leotiomycetes</taxon>
        <taxon>Helotiales</taxon>
        <taxon>Helotiaceae</taxon>
        <taxon>Glarea</taxon>
    </lineage>
</organism>
<dbReference type="InParanoid" id="H0EIS8"/>
<accession>H0EIS8</accession>
<dbReference type="EMBL" id="AGUE01000049">
    <property type="protein sequence ID" value="EHL01559.1"/>
    <property type="molecule type" value="Genomic_DNA"/>
</dbReference>
<keyword evidence="2" id="KW-1185">Reference proteome</keyword>
<comment type="caution">
    <text evidence="1">The sequence shown here is derived from an EMBL/GenBank/DDBJ whole genome shotgun (WGS) entry which is preliminary data.</text>
</comment>
<sequence>MIKIYFFPVKVKSDALPYCRRTSWQHTQKSSGGRARGIATNICLEEGSGIA</sequence>
<evidence type="ECO:0000313" key="2">
    <source>
        <dbReference type="Proteomes" id="UP000005446"/>
    </source>
</evidence>
<dbReference type="Proteomes" id="UP000005446">
    <property type="component" value="Unassembled WGS sequence"/>
</dbReference>
<evidence type="ECO:0000313" key="1">
    <source>
        <dbReference type="EMBL" id="EHL01559.1"/>
    </source>
</evidence>
<dbReference type="HOGENOM" id="CLU_3106550_0_0_1"/>